<feature type="domain" description="C2H2-type" evidence="3">
    <location>
        <begin position="472"/>
        <end position="500"/>
    </location>
</feature>
<gene>
    <name evidence="4" type="ORF">BP00DRAFT_446442</name>
</gene>
<dbReference type="PROSITE" id="PS50157">
    <property type="entry name" value="ZINC_FINGER_C2H2_2"/>
    <property type="match status" value="1"/>
</dbReference>
<organism evidence="4 5">
    <name type="scientific">Aspergillus indologenus CBS 114.80</name>
    <dbReference type="NCBI Taxonomy" id="1450541"/>
    <lineage>
        <taxon>Eukaryota</taxon>
        <taxon>Fungi</taxon>
        <taxon>Dikarya</taxon>
        <taxon>Ascomycota</taxon>
        <taxon>Pezizomycotina</taxon>
        <taxon>Eurotiomycetes</taxon>
        <taxon>Eurotiomycetidae</taxon>
        <taxon>Eurotiales</taxon>
        <taxon>Aspergillaceae</taxon>
        <taxon>Aspergillus</taxon>
        <taxon>Aspergillus subgen. Circumdati</taxon>
    </lineage>
</organism>
<accession>A0A2V5I929</accession>
<dbReference type="SMART" id="SM00355">
    <property type="entry name" value="ZnF_C2H2"/>
    <property type="match status" value="3"/>
</dbReference>
<protein>
    <recommendedName>
        <fullName evidence="3">C2H2-type domain-containing protein</fullName>
    </recommendedName>
</protein>
<dbReference type="PANTHER" id="PTHR47771:SF14">
    <property type="entry name" value="RH73259P"/>
    <property type="match status" value="1"/>
</dbReference>
<dbReference type="GO" id="GO:0008270">
    <property type="term" value="F:zinc ion binding"/>
    <property type="evidence" value="ECO:0007669"/>
    <property type="project" value="UniProtKB-KW"/>
</dbReference>
<evidence type="ECO:0000256" key="1">
    <source>
        <dbReference type="PROSITE-ProRule" id="PRU00042"/>
    </source>
</evidence>
<name>A0A2V5I929_9EURO</name>
<evidence type="ECO:0000256" key="2">
    <source>
        <dbReference type="SAM" id="MobiDB-lite"/>
    </source>
</evidence>
<dbReference type="InterPro" id="IPR013087">
    <property type="entry name" value="Znf_C2H2_type"/>
</dbReference>
<proteinExistence type="predicted"/>
<evidence type="ECO:0000313" key="5">
    <source>
        <dbReference type="Proteomes" id="UP000248817"/>
    </source>
</evidence>
<evidence type="ECO:0000313" key="4">
    <source>
        <dbReference type="EMBL" id="PYI31622.1"/>
    </source>
</evidence>
<dbReference type="AlphaFoldDB" id="A0A2V5I929"/>
<keyword evidence="5" id="KW-1185">Reference proteome</keyword>
<keyword evidence="1" id="KW-0479">Metal-binding</keyword>
<feature type="compositionally biased region" description="Polar residues" evidence="2">
    <location>
        <begin position="377"/>
        <end position="392"/>
    </location>
</feature>
<reference evidence="4 5" key="1">
    <citation type="submission" date="2018-02" db="EMBL/GenBank/DDBJ databases">
        <title>The genomes of Aspergillus section Nigri reveals drivers in fungal speciation.</title>
        <authorList>
            <consortium name="DOE Joint Genome Institute"/>
            <person name="Vesth T.C."/>
            <person name="Nybo J."/>
            <person name="Theobald S."/>
            <person name="Brandl J."/>
            <person name="Frisvad J.C."/>
            <person name="Nielsen K.F."/>
            <person name="Lyhne E.K."/>
            <person name="Kogle M.E."/>
            <person name="Kuo A."/>
            <person name="Riley R."/>
            <person name="Clum A."/>
            <person name="Nolan M."/>
            <person name="Lipzen A."/>
            <person name="Salamov A."/>
            <person name="Henrissat B."/>
            <person name="Wiebenga A."/>
            <person name="De vries R.P."/>
            <person name="Grigoriev I.V."/>
            <person name="Mortensen U.H."/>
            <person name="Andersen M.R."/>
            <person name="Baker S.E."/>
        </authorList>
    </citation>
    <scope>NUCLEOTIDE SEQUENCE [LARGE SCALE GENOMIC DNA]</scope>
    <source>
        <strain evidence="4 5">CBS 114.80</strain>
    </source>
</reference>
<dbReference type="Proteomes" id="UP000248817">
    <property type="component" value="Unassembled WGS sequence"/>
</dbReference>
<feature type="compositionally biased region" description="Pro residues" evidence="2">
    <location>
        <begin position="111"/>
        <end position="126"/>
    </location>
</feature>
<dbReference type="EMBL" id="KZ825501">
    <property type="protein sequence ID" value="PYI31622.1"/>
    <property type="molecule type" value="Genomic_DNA"/>
</dbReference>
<keyword evidence="1" id="KW-0863">Zinc-finger</keyword>
<feature type="region of interest" description="Disordered" evidence="2">
    <location>
        <begin position="101"/>
        <end position="133"/>
    </location>
</feature>
<sequence>MPITVPHDPDPAAFRPSGLPHQQQVVSFQPIPSPTPPGCAVCILSDKALLSQALYSCAKCRAMYHRPCLYALQQQQQEGSHQPSPAAVLFRCRTCGIEGDQPQEQDIPAPARAPSPIPTPSPPSAPATPGASRPFITTPYHYTRTPAGLYTCTYIYTVPDGTTRSCDLQFSAWPNYRTHHHGTHERMADVGHSCEICGVRSGISGARTAPATATATTVPVPVPVPAPVPASAPVTTLTDFLLAMEEESNEPPLHLLPPPLFPESKREVSIMPGPTPANVGPIPIPIPIPAPAPSPHPTTPEDTKRPIPEPACYYYFKRTQEGHFTCTFPMPTRTRTGTLTTTTTTEPCGWRMETWEGYKKHFWRKHLGEAEAGGSRSAISTSKRGNNSTSTGAKAGRGNITAEADPVPEPRQLKRRRRSSLSSTSCASLTSPVPPPPANPIQQELLLQSRQEYIPQPRPQPQPPRIRPPRPRFCPLCAWDFETLGALVQHLEANHVTEIPVCLLCLGCYRDWWGLLLHLEEEHPEWDGLLGDPLALRQVLFV</sequence>
<dbReference type="PROSITE" id="PS00028">
    <property type="entry name" value="ZINC_FINGER_C2H2_1"/>
    <property type="match status" value="1"/>
</dbReference>
<evidence type="ECO:0000259" key="3">
    <source>
        <dbReference type="PROSITE" id="PS50157"/>
    </source>
</evidence>
<feature type="region of interest" description="Disordered" evidence="2">
    <location>
        <begin position="371"/>
        <end position="441"/>
    </location>
</feature>
<keyword evidence="1" id="KW-0862">Zinc</keyword>
<feature type="compositionally biased region" description="Low complexity" evidence="2">
    <location>
        <begin position="420"/>
        <end position="431"/>
    </location>
</feature>
<dbReference type="PANTHER" id="PTHR47771">
    <property type="entry name" value="LD27203P-RELATED"/>
    <property type="match status" value="1"/>
</dbReference>